<evidence type="ECO:0000259" key="1">
    <source>
        <dbReference type="Pfam" id="PF13175"/>
    </source>
</evidence>
<protein>
    <recommendedName>
        <fullName evidence="1">Endonuclease GajA/Old nuclease/RecF-like AAA domain-containing protein</fullName>
    </recommendedName>
</protein>
<gene>
    <name evidence="2" type="ORF">DEX24_03110</name>
</gene>
<evidence type="ECO:0000313" key="2">
    <source>
        <dbReference type="EMBL" id="PWI26340.1"/>
    </source>
</evidence>
<dbReference type="AlphaFoldDB" id="A0A2U3AP60"/>
<dbReference type="Gene3D" id="3.40.50.300">
    <property type="entry name" value="P-loop containing nucleotide triphosphate hydrolases"/>
    <property type="match status" value="1"/>
</dbReference>
<sequence length="470" mass="54596">MHSSCGNIAVWWNNLRNGEYYMKFTNIGPIKNANLTLGQLTIFSGGNNQGKTYITYAIYGVLKELTARYELLDVEQAEIFLSENKYTFSKEEFNKAYANFIVSTIRKSSNRILSKVFSSGIKTFEDSEILLDPQEVIEMIGLTRTEHFRKQIEFRNILFIFELAEKTISVSYLKKSQNSGLNTEEMLPEEFTLDRRFLNMVFSLIIQDYISNSFNYIYVPAERTGINVFSKELHNGRANFIDDLSTLDEDDEKIIKSIRERKSTYPQPVDEYVKYLNSLEDYDIMINESNKISQIIRDKMIGGRFGFDKEKGTAYFKLKDDSKVSLHMASSSAKSLYGLDYYLDSILGDNTNNFIIIDEPEINLHPSNQIEFAVLINYLIESGVNLIISTHSDFLMKKLANLALLNKIKKQPGISRENTKIYNFENQTLSEIDYFNKDNVFENFDKNYQNLENEYFNLVDLMHEEIEDEL</sequence>
<dbReference type="SUPFAM" id="SSF52540">
    <property type="entry name" value="P-loop containing nucleoside triphosphate hydrolases"/>
    <property type="match status" value="1"/>
</dbReference>
<comment type="caution">
    <text evidence="2">The sequence shown here is derived from an EMBL/GenBank/DDBJ whole genome shotgun (WGS) entry which is preliminary data.</text>
</comment>
<evidence type="ECO:0000313" key="3">
    <source>
        <dbReference type="Proteomes" id="UP000245938"/>
    </source>
</evidence>
<dbReference type="PANTHER" id="PTHR43581:SF4">
    <property type="entry name" value="ATP_GTP PHOSPHATASE"/>
    <property type="match status" value="1"/>
</dbReference>
<proteinExistence type="predicted"/>
<reference evidence="2 3" key="1">
    <citation type="submission" date="2018-05" db="EMBL/GenBank/DDBJ databases">
        <title>Kurthia sibirica genome sequence.</title>
        <authorList>
            <person name="Maclea K.S."/>
            <person name="Goen A.E."/>
        </authorList>
    </citation>
    <scope>NUCLEOTIDE SEQUENCE [LARGE SCALE GENOMIC DNA]</scope>
    <source>
        <strain evidence="2 3">ATCC 49154</strain>
    </source>
</reference>
<organism evidence="2 3">
    <name type="scientific">Kurthia sibirica</name>
    <dbReference type="NCBI Taxonomy" id="202750"/>
    <lineage>
        <taxon>Bacteria</taxon>
        <taxon>Bacillati</taxon>
        <taxon>Bacillota</taxon>
        <taxon>Bacilli</taxon>
        <taxon>Bacillales</taxon>
        <taxon>Caryophanaceae</taxon>
        <taxon>Kurthia</taxon>
    </lineage>
</organism>
<dbReference type="InterPro" id="IPR051396">
    <property type="entry name" value="Bact_Antivir_Def_Nuclease"/>
</dbReference>
<keyword evidence="3" id="KW-1185">Reference proteome</keyword>
<dbReference type="Pfam" id="PF13175">
    <property type="entry name" value="AAA_15"/>
    <property type="match status" value="1"/>
</dbReference>
<accession>A0A2U3AP60</accession>
<dbReference type="InterPro" id="IPR027417">
    <property type="entry name" value="P-loop_NTPase"/>
</dbReference>
<dbReference type="PANTHER" id="PTHR43581">
    <property type="entry name" value="ATP/GTP PHOSPHATASE"/>
    <property type="match status" value="1"/>
</dbReference>
<feature type="domain" description="Endonuclease GajA/Old nuclease/RecF-like AAA" evidence="1">
    <location>
        <begin position="26"/>
        <end position="395"/>
    </location>
</feature>
<dbReference type="OrthoDB" id="9801813at2"/>
<dbReference type="InterPro" id="IPR041685">
    <property type="entry name" value="AAA_GajA/Old/RecF-like"/>
</dbReference>
<dbReference type="Proteomes" id="UP000245938">
    <property type="component" value="Unassembled WGS sequence"/>
</dbReference>
<dbReference type="EMBL" id="QFVR01000003">
    <property type="protein sequence ID" value="PWI26340.1"/>
    <property type="molecule type" value="Genomic_DNA"/>
</dbReference>
<name>A0A2U3AP60_9BACL</name>